<evidence type="ECO:0000313" key="1">
    <source>
        <dbReference type="EMBL" id="DAF50830.1"/>
    </source>
</evidence>
<dbReference type="EMBL" id="BK032602">
    <property type="protein sequence ID" value="DAF50830.1"/>
    <property type="molecule type" value="Genomic_DNA"/>
</dbReference>
<protein>
    <submittedName>
        <fullName evidence="1">Uncharacterized protein</fullName>
    </submittedName>
</protein>
<organism evidence="1">
    <name type="scientific">Siphoviridae sp. ctDhw1</name>
    <dbReference type="NCBI Taxonomy" id="2827813"/>
    <lineage>
        <taxon>Viruses</taxon>
        <taxon>Duplodnaviria</taxon>
        <taxon>Heunggongvirae</taxon>
        <taxon>Uroviricota</taxon>
        <taxon>Caudoviricetes</taxon>
    </lineage>
</organism>
<sequence length="80" mass="9074">MPRKSLTENAGSKQRLVRKIPSSENGLGVHCTTKCGQEFQISQNNEKKKHTLWKIIPGGFEKIATGDSPYDLYDKIPWDK</sequence>
<accession>A0A8S5SIQ4</accession>
<reference evidence="1" key="1">
    <citation type="journal article" date="2021" name="Proc. Natl. Acad. Sci. U.S.A.">
        <title>A Catalog of Tens of Thousands of Viruses from Human Metagenomes Reveals Hidden Associations with Chronic Diseases.</title>
        <authorList>
            <person name="Tisza M.J."/>
            <person name="Buck C.B."/>
        </authorList>
    </citation>
    <scope>NUCLEOTIDE SEQUENCE</scope>
    <source>
        <strain evidence="1">CtDhw1</strain>
    </source>
</reference>
<proteinExistence type="predicted"/>
<name>A0A8S5SIQ4_9CAUD</name>